<evidence type="ECO:0000256" key="1">
    <source>
        <dbReference type="SAM" id="MobiDB-lite"/>
    </source>
</evidence>
<feature type="region of interest" description="Disordered" evidence="1">
    <location>
        <begin position="129"/>
        <end position="242"/>
    </location>
</feature>
<feature type="compositionally biased region" description="Polar residues" evidence="1">
    <location>
        <begin position="22"/>
        <end position="35"/>
    </location>
</feature>
<feature type="compositionally biased region" description="Polar residues" evidence="1">
    <location>
        <begin position="1"/>
        <end position="11"/>
    </location>
</feature>
<dbReference type="Proteomes" id="UP000294933">
    <property type="component" value="Unassembled WGS sequence"/>
</dbReference>
<feature type="compositionally biased region" description="Low complexity" evidence="1">
    <location>
        <begin position="142"/>
        <end position="157"/>
    </location>
</feature>
<dbReference type="VEuPathDB" id="FungiDB:BD410DRAFT_786466"/>
<dbReference type="OrthoDB" id="3358861at2759"/>
<dbReference type="EMBL" id="ML170167">
    <property type="protein sequence ID" value="TDL24355.1"/>
    <property type="molecule type" value="Genomic_DNA"/>
</dbReference>
<dbReference type="STRING" id="50990.A0A4Y7QA77"/>
<gene>
    <name evidence="2" type="ORF">BD410DRAFT_786466</name>
</gene>
<protein>
    <submittedName>
        <fullName evidence="2">Uncharacterized protein</fullName>
    </submittedName>
</protein>
<feature type="compositionally biased region" description="Acidic residues" evidence="1">
    <location>
        <begin position="190"/>
        <end position="201"/>
    </location>
</feature>
<feature type="compositionally biased region" description="Pro residues" evidence="1">
    <location>
        <begin position="129"/>
        <end position="140"/>
    </location>
</feature>
<reference evidence="2 3" key="1">
    <citation type="submission" date="2018-06" db="EMBL/GenBank/DDBJ databases">
        <title>A transcriptomic atlas of mushroom development highlights an independent origin of complex multicellularity.</title>
        <authorList>
            <consortium name="DOE Joint Genome Institute"/>
            <person name="Krizsan K."/>
            <person name="Almasi E."/>
            <person name="Merenyi Z."/>
            <person name="Sahu N."/>
            <person name="Viragh M."/>
            <person name="Koszo T."/>
            <person name="Mondo S."/>
            <person name="Kiss B."/>
            <person name="Balint B."/>
            <person name="Kues U."/>
            <person name="Barry K."/>
            <person name="Hegedus J.C."/>
            <person name="Henrissat B."/>
            <person name="Johnson J."/>
            <person name="Lipzen A."/>
            <person name="Ohm R."/>
            <person name="Nagy I."/>
            <person name="Pangilinan J."/>
            <person name="Yan J."/>
            <person name="Xiong Y."/>
            <person name="Grigoriev I.V."/>
            <person name="Hibbett D.S."/>
            <person name="Nagy L.G."/>
        </authorList>
    </citation>
    <scope>NUCLEOTIDE SEQUENCE [LARGE SCALE GENOMIC DNA]</scope>
    <source>
        <strain evidence="2 3">SZMC22713</strain>
    </source>
</reference>
<dbReference type="AlphaFoldDB" id="A0A4Y7QA77"/>
<name>A0A4Y7QA77_9AGAM</name>
<accession>A0A4Y7QA77</accession>
<feature type="compositionally biased region" description="Acidic residues" evidence="1">
    <location>
        <begin position="230"/>
        <end position="241"/>
    </location>
</feature>
<proteinExistence type="predicted"/>
<keyword evidence="3" id="KW-1185">Reference proteome</keyword>
<organism evidence="2 3">
    <name type="scientific">Rickenella mellea</name>
    <dbReference type="NCBI Taxonomy" id="50990"/>
    <lineage>
        <taxon>Eukaryota</taxon>
        <taxon>Fungi</taxon>
        <taxon>Dikarya</taxon>
        <taxon>Basidiomycota</taxon>
        <taxon>Agaricomycotina</taxon>
        <taxon>Agaricomycetes</taxon>
        <taxon>Hymenochaetales</taxon>
        <taxon>Rickenellaceae</taxon>
        <taxon>Rickenella</taxon>
    </lineage>
</organism>
<evidence type="ECO:0000313" key="2">
    <source>
        <dbReference type="EMBL" id="TDL24355.1"/>
    </source>
</evidence>
<feature type="compositionally biased region" description="Basic and acidic residues" evidence="1">
    <location>
        <begin position="211"/>
        <end position="227"/>
    </location>
</feature>
<evidence type="ECO:0000313" key="3">
    <source>
        <dbReference type="Proteomes" id="UP000294933"/>
    </source>
</evidence>
<sequence>MSSNGDATLKSSDIPAAPHTHTPLTASAAATSVNKNHGMDDTASITSQETNDVFEDAEEFVVTTPSAEEHPELATPKAATNDFSFSSAQSGATITDTHAHMGDATAGNANGAGKSIPLSPEAIAAIPVPPVPIAPPPNPPHGGSEISYSSGSTSTAIGGAGSNTGLAPPRKKSVRVSLQPTFSPTPPAIDYEDDDDEEGEGDGAHPPWSGQKEREKSGWPSREHKTGDAAWEDSSDEDEEYAQARRLLAKVERRMEKVKKRVGGSRRNADD</sequence>
<feature type="region of interest" description="Disordered" evidence="1">
    <location>
        <begin position="1"/>
        <end position="52"/>
    </location>
</feature>